<dbReference type="Proteomes" id="UP000827872">
    <property type="component" value="Linkage Group LG15"/>
</dbReference>
<keyword evidence="2" id="KW-1185">Reference proteome</keyword>
<reference evidence="1" key="1">
    <citation type="submission" date="2021-08" db="EMBL/GenBank/DDBJ databases">
        <title>The first chromosome-level gecko genome reveals the dynamic sex chromosomes of Neotropical dwarf geckos (Sphaerodactylidae: Sphaerodactylus).</title>
        <authorList>
            <person name="Pinto B.J."/>
            <person name="Keating S.E."/>
            <person name="Gamble T."/>
        </authorList>
    </citation>
    <scope>NUCLEOTIDE SEQUENCE</scope>
    <source>
        <strain evidence="1">TG3544</strain>
    </source>
</reference>
<gene>
    <name evidence="1" type="ORF">K3G42_006599</name>
</gene>
<accession>A0ACB8EUL1</accession>
<comment type="caution">
    <text evidence="1">The sequence shown here is derived from an EMBL/GenBank/DDBJ whole genome shotgun (WGS) entry which is preliminary data.</text>
</comment>
<evidence type="ECO:0000313" key="2">
    <source>
        <dbReference type="Proteomes" id="UP000827872"/>
    </source>
</evidence>
<proteinExistence type="predicted"/>
<evidence type="ECO:0000313" key="1">
    <source>
        <dbReference type="EMBL" id="KAH7996462.1"/>
    </source>
</evidence>
<sequence>MGLLLSRIQDALQSFYGMNARILLLGLDAAGKTTLLYRLKLNETTMTIPTIGFNVETIQPINNVTFTMWDVGGQHRIRTLWKHYQTNTDGLVFVVDSVDSSRFAEAWSELEALLDADLLRGVPLVLLANKQDLPGALPPMQVAEEMGLRKLVGSRWHVQGCCAVSGEGIPEAMTKLSEMVRSFRKARGMQSQTEDSKTEESDRKPSSQDS</sequence>
<organism evidence="1 2">
    <name type="scientific">Sphaerodactylus townsendi</name>
    <dbReference type="NCBI Taxonomy" id="933632"/>
    <lineage>
        <taxon>Eukaryota</taxon>
        <taxon>Metazoa</taxon>
        <taxon>Chordata</taxon>
        <taxon>Craniata</taxon>
        <taxon>Vertebrata</taxon>
        <taxon>Euteleostomi</taxon>
        <taxon>Lepidosauria</taxon>
        <taxon>Squamata</taxon>
        <taxon>Bifurcata</taxon>
        <taxon>Gekkota</taxon>
        <taxon>Sphaerodactylidae</taxon>
        <taxon>Sphaerodactylus</taxon>
    </lineage>
</organism>
<name>A0ACB8EUL1_9SAUR</name>
<dbReference type="EMBL" id="CM037628">
    <property type="protein sequence ID" value="KAH7996462.1"/>
    <property type="molecule type" value="Genomic_DNA"/>
</dbReference>
<protein>
    <submittedName>
        <fullName evidence="1">Uncharacterized protein</fullName>
    </submittedName>
</protein>